<name>A0ABV8HUY4_9ACTN</name>
<feature type="region of interest" description="Disordered" evidence="1">
    <location>
        <begin position="1"/>
        <end position="37"/>
    </location>
</feature>
<evidence type="ECO:0000313" key="2">
    <source>
        <dbReference type="EMBL" id="MFC4033691.1"/>
    </source>
</evidence>
<comment type="caution">
    <text evidence="2">The sequence shown here is derived from an EMBL/GenBank/DDBJ whole genome shotgun (WGS) entry which is preliminary data.</text>
</comment>
<evidence type="ECO:0000313" key="3">
    <source>
        <dbReference type="Proteomes" id="UP001595765"/>
    </source>
</evidence>
<dbReference type="Proteomes" id="UP001595765">
    <property type="component" value="Unassembled WGS sequence"/>
</dbReference>
<proteinExistence type="predicted"/>
<reference evidence="3" key="1">
    <citation type="journal article" date="2019" name="Int. J. Syst. Evol. Microbiol.">
        <title>The Global Catalogue of Microorganisms (GCM) 10K type strain sequencing project: providing services to taxonomists for standard genome sequencing and annotation.</title>
        <authorList>
            <consortium name="The Broad Institute Genomics Platform"/>
            <consortium name="The Broad Institute Genome Sequencing Center for Infectious Disease"/>
            <person name="Wu L."/>
            <person name="Ma J."/>
        </authorList>
    </citation>
    <scope>NUCLEOTIDE SEQUENCE [LARGE SCALE GENOMIC DNA]</scope>
    <source>
        <strain evidence="3">CGMCC 4.7237</strain>
    </source>
</reference>
<sequence length="170" mass="18665">MKETDIQPLQNTVAAEPRKQPSPWSTPGRWTITTESGSSMSGYLPAWAEDDPSEVDVPLDLLPVRLADISHRNFFEGQTMTVLAPDANGKAEEDAVFEGAIDCNPYDPNPALRVPVVNIQVCLDHWILGLDPQGLIAIVSQLRAQADRLEQEVRPALIAAREDWAAHCAD</sequence>
<evidence type="ECO:0000256" key="1">
    <source>
        <dbReference type="SAM" id="MobiDB-lite"/>
    </source>
</evidence>
<protein>
    <submittedName>
        <fullName evidence="2">DUF6907 domain-containing protein</fullName>
    </submittedName>
</protein>
<dbReference type="EMBL" id="JBHSBB010000013">
    <property type="protein sequence ID" value="MFC4033691.1"/>
    <property type="molecule type" value="Genomic_DNA"/>
</dbReference>
<organism evidence="2 3">
    <name type="scientific">Streptomyces polygonati</name>
    <dbReference type="NCBI Taxonomy" id="1617087"/>
    <lineage>
        <taxon>Bacteria</taxon>
        <taxon>Bacillati</taxon>
        <taxon>Actinomycetota</taxon>
        <taxon>Actinomycetes</taxon>
        <taxon>Kitasatosporales</taxon>
        <taxon>Streptomycetaceae</taxon>
        <taxon>Streptomyces</taxon>
    </lineage>
</organism>
<accession>A0ABV8HUY4</accession>
<dbReference type="InterPro" id="IPR054202">
    <property type="entry name" value="DUF6907"/>
</dbReference>
<dbReference type="RefSeq" id="WP_386430771.1">
    <property type="nucleotide sequence ID" value="NZ_JBHSBB010000013.1"/>
</dbReference>
<dbReference type="Pfam" id="PF21848">
    <property type="entry name" value="DUF6907"/>
    <property type="match status" value="1"/>
</dbReference>
<keyword evidence="3" id="KW-1185">Reference proteome</keyword>
<gene>
    <name evidence="2" type="ORF">ACFO3J_19705</name>
</gene>